<feature type="non-terminal residue" evidence="1">
    <location>
        <position position="157"/>
    </location>
</feature>
<dbReference type="AlphaFoldDB" id="A0A2G1DE59"/>
<evidence type="ECO:0000313" key="2">
    <source>
        <dbReference type="Proteomes" id="UP000221222"/>
    </source>
</evidence>
<protein>
    <submittedName>
        <fullName evidence="1">Uncharacterized protein</fullName>
    </submittedName>
</protein>
<comment type="caution">
    <text evidence="1">The sequence shown here is derived from an EMBL/GenBank/DDBJ whole genome shotgun (WGS) entry which is preliminary data.</text>
</comment>
<keyword evidence="2" id="KW-1185">Reference proteome</keyword>
<gene>
    <name evidence="1" type="ORF">CPU12_13880</name>
</gene>
<proteinExistence type="predicted"/>
<feature type="non-terminal residue" evidence="1">
    <location>
        <position position="1"/>
    </location>
</feature>
<accession>A0A2G1DE59</accession>
<organism evidence="1 2">
    <name type="scientific">Malaciobacter molluscorum LMG 25693</name>
    <dbReference type="NCBI Taxonomy" id="870501"/>
    <lineage>
        <taxon>Bacteria</taxon>
        <taxon>Pseudomonadati</taxon>
        <taxon>Campylobacterota</taxon>
        <taxon>Epsilonproteobacteria</taxon>
        <taxon>Campylobacterales</taxon>
        <taxon>Arcobacteraceae</taxon>
        <taxon>Malaciobacter</taxon>
    </lineage>
</organism>
<dbReference type="EMBL" id="NXFY01000090">
    <property type="protein sequence ID" value="PHO16781.1"/>
    <property type="molecule type" value="Genomic_DNA"/>
</dbReference>
<sequence length="157" mass="18316">PYIIISMPYVYNIKENSKEKELEEICYEDKIIASYLPEVIVEYGVFFDGTKNNIYNIDFYRNFVEFLKEPAKNIENVGHYSENEGLKKGNIEKEILSGIKSTQIENIKQGTIEEYILSTDNPEFTNETKKIIINQMNNASKKLRYFDNKSNLSLSDD</sequence>
<reference evidence="1 2" key="1">
    <citation type="submission" date="2017-09" db="EMBL/GenBank/DDBJ databases">
        <title>Arcobacter canalis sp. nov., a new species isolated from a water canal contaminated with urban sewage.</title>
        <authorList>
            <person name="Perez-Cataluna A."/>
            <person name="Salas-Masso N."/>
            <person name="Figueras M.J."/>
        </authorList>
    </citation>
    <scope>NUCLEOTIDE SEQUENCE [LARGE SCALE GENOMIC DNA]</scope>
    <source>
        <strain evidence="1 2">F98-3</strain>
    </source>
</reference>
<name>A0A2G1DE59_9BACT</name>
<evidence type="ECO:0000313" key="1">
    <source>
        <dbReference type="EMBL" id="PHO16781.1"/>
    </source>
</evidence>
<dbReference type="Proteomes" id="UP000221222">
    <property type="component" value="Unassembled WGS sequence"/>
</dbReference>